<feature type="domain" description="Rhodanese" evidence="2">
    <location>
        <begin position="298"/>
        <end position="325"/>
    </location>
</feature>
<feature type="domain" description="EF-hand" evidence="3">
    <location>
        <begin position="112"/>
        <end position="147"/>
    </location>
</feature>
<feature type="domain" description="EF-hand" evidence="3">
    <location>
        <begin position="76"/>
        <end position="111"/>
    </location>
</feature>
<name>A0A699YRD6_HAELA</name>
<dbReference type="InterPro" id="IPR001763">
    <property type="entry name" value="Rhodanese-like_dom"/>
</dbReference>
<dbReference type="PROSITE" id="PS50206">
    <property type="entry name" value="RHODANESE_3"/>
    <property type="match status" value="1"/>
</dbReference>
<dbReference type="PROSITE" id="PS50222">
    <property type="entry name" value="EF_HAND_2"/>
    <property type="match status" value="3"/>
</dbReference>
<evidence type="ECO:0000259" key="3">
    <source>
        <dbReference type="PROSITE" id="PS50222"/>
    </source>
</evidence>
<dbReference type="GO" id="GO:0005509">
    <property type="term" value="F:calcium ion binding"/>
    <property type="evidence" value="ECO:0007669"/>
    <property type="project" value="InterPro"/>
</dbReference>
<dbReference type="Gene3D" id="1.10.238.10">
    <property type="entry name" value="EF-hand"/>
    <property type="match status" value="2"/>
</dbReference>
<sequence length="336" mass="36608">MWCMAGCRAYLGHEVLPVLRQGLLGLVDAVQAASLSLAAGWLGSWLLEQCPSDGTDLDSASHGAADQAPRAWQELSRVEKVERAFQHLDTNKSGTLEVNELLVLAGKLRKEQDLAQAQGLLETMDLDRNGVVDLDEYSKFVLQLTEVLTDSEFDASIHKVLGARHLSLCTSRQDKFRFLFHELDPERTGRVSMDELVSVAQRIDPEATLWKIKASLEFLGSSDTQTVDVGQFVAGLDKLTQGVEGEVKVDALITQMLEGRRELVGHLEPYDWALAKADTQDPLVGCTELMDDLSGHGSPKLLLLVDVRGAEEVAVSSIQGSVHVPAVPDSSAALGW</sequence>
<feature type="domain" description="EF-hand" evidence="3">
    <location>
        <begin position="171"/>
        <end position="206"/>
    </location>
</feature>
<dbReference type="InterPro" id="IPR018247">
    <property type="entry name" value="EF_Hand_1_Ca_BS"/>
</dbReference>
<dbReference type="SMART" id="SM00054">
    <property type="entry name" value="EFh"/>
    <property type="match status" value="3"/>
</dbReference>
<evidence type="ECO:0000313" key="4">
    <source>
        <dbReference type="EMBL" id="GFH09486.1"/>
    </source>
</evidence>
<dbReference type="InterPro" id="IPR011992">
    <property type="entry name" value="EF-hand-dom_pair"/>
</dbReference>
<evidence type="ECO:0000313" key="5">
    <source>
        <dbReference type="Proteomes" id="UP000485058"/>
    </source>
</evidence>
<dbReference type="InterPro" id="IPR002048">
    <property type="entry name" value="EF_hand_dom"/>
</dbReference>
<dbReference type="AlphaFoldDB" id="A0A699YRD6"/>
<reference evidence="4 5" key="1">
    <citation type="submission" date="2020-02" db="EMBL/GenBank/DDBJ databases">
        <title>Draft genome sequence of Haematococcus lacustris strain NIES-144.</title>
        <authorList>
            <person name="Morimoto D."/>
            <person name="Nakagawa S."/>
            <person name="Yoshida T."/>
            <person name="Sawayama S."/>
        </authorList>
    </citation>
    <scope>NUCLEOTIDE SEQUENCE [LARGE SCALE GENOMIC DNA]</scope>
    <source>
        <strain evidence="4 5">NIES-144</strain>
    </source>
</reference>
<evidence type="ECO:0000259" key="2">
    <source>
        <dbReference type="PROSITE" id="PS50206"/>
    </source>
</evidence>
<proteinExistence type="predicted"/>
<organism evidence="4 5">
    <name type="scientific">Haematococcus lacustris</name>
    <name type="common">Green alga</name>
    <name type="synonym">Haematococcus pluvialis</name>
    <dbReference type="NCBI Taxonomy" id="44745"/>
    <lineage>
        <taxon>Eukaryota</taxon>
        <taxon>Viridiplantae</taxon>
        <taxon>Chlorophyta</taxon>
        <taxon>core chlorophytes</taxon>
        <taxon>Chlorophyceae</taxon>
        <taxon>CS clade</taxon>
        <taxon>Chlamydomonadales</taxon>
        <taxon>Haematococcaceae</taxon>
        <taxon>Haematococcus</taxon>
    </lineage>
</organism>
<protein>
    <submittedName>
        <fullName evidence="4">Uncharacterized protein</fullName>
    </submittedName>
</protein>
<dbReference type="EMBL" id="BLLF01000238">
    <property type="protein sequence ID" value="GFH09486.1"/>
    <property type="molecule type" value="Genomic_DNA"/>
</dbReference>
<dbReference type="SUPFAM" id="SSF47473">
    <property type="entry name" value="EF-hand"/>
    <property type="match status" value="1"/>
</dbReference>
<accession>A0A699YRD6</accession>
<keyword evidence="5" id="KW-1185">Reference proteome</keyword>
<keyword evidence="1" id="KW-0106">Calcium</keyword>
<gene>
    <name evidence="4" type="ORF">HaLaN_04639</name>
</gene>
<evidence type="ECO:0000256" key="1">
    <source>
        <dbReference type="ARBA" id="ARBA00022837"/>
    </source>
</evidence>
<dbReference type="Pfam" id="PF13499">
    <property type="entry name" value="EF-hand_7"/>
    <property type="match status" value="1"/>
</dbReference>
<dbReference type="Proteomes" id="UP000485058">
    <property type="component" value="Unassembled WGS sequence"/>
</dbReference>
<comment type="caution">
    <text evidence="4">The sequence shown here is derived from an EMBL/GenBank/DDBJ whole genome shotgun (WGS) entry which is preliminary data.</text>
</comment>
<dbReference type="PROSITE" id="PS00018">
    <property type="entry name" value="EF_HAND_1"/>
    <property type="match status" value="2"/>
</dbReference>